<proteinExistence type="predicted"/>
<dbReference type="Gene3D" id="1.25.40.10">
    <property type="entry name" value="Tetratricopeptide repeat domain"/>
    <property type="match status" value="2"/>
</dbReference>
<dbReference type="Gene3D" id="3.30.70.1230">
    <property type="entry name" value="Nucleotide cyclase"/>
    <property type="match status" value="1"/>
</dbReference>
<evidence type="ECO:0000313" key="5">
    <source>
        <dbReference type="Proteomes" id="UP000183585"/>
    </source>
</evidence>
<dbReference type="GO" id="GO:0035556">
    <property type="term" value="P:intracellular signal transduction"/>
    <property type="evidence" value="ECO:0007669"/>
    <property type="project" value="InterPro"/>
</dbReference>
<dbReference type="SUPFAM" id="SSF52540">
    <property type="entry name" value="P-loop containing nucleoside triphosphate hydrolases"/>
    <property type="match status" value="1"/>
</dbReference>
<protein>
    <submittedName>
        <fullName evidence="4">Adenylate cyclase, class 3</fullName>
    </submittedName>
</protein>
<dbReference type="InterPro" id="IPR029787">
    <property type="entry name" value="Nucleotide_cyclase"/>
</dbReference>
<evidence type="ECO:0000256" key="1">
    <source>
        <dbReference type="ARBA" id="ARBA00022741"/>
    </source>
</evidence>
<dbReference type="GO" id="GO:0005524">
    <property type="term" value="F:ATP binding"/>
    <property type="evidence" value="ECO:0007669"/>
    <property type="project" value="UniProtKB-KW"/>
</dbReference>
<dbReference type="EMBL" id="FMCT01000002">
    <property type="protein sequence ID" value="SCE82996.1"/>
    <property type="molecule type" value="Genomic_DNA"/>
</dbReference>
<dbReference type="InterPro" id="IPR001054">
    <property type="entry name" value="A/G_cyclase"/>
</dbReference>
<organism evidence="4 5">
    <name type="scientific">Micromonospora carbonacea</name>
    <dbReference type="NCBI Taxonomy" id="47853"/>
    <lineage>
        <taxon>Bacteria</taxon>
        <taxon>Bacillati</taxon>
        <taxon>Actinomycetota</taxon>
        <taxon>Actinomycetes</taxon>
        <taxon>Micromonosporales</taxon>
        <taxon>Micromonosporaceae</taxon>
        <taxon>Micromonospora</taxon>
    </lineage>
</organism>
<dbReference type="InterPro" id="IPR041664">
    <property type="entry name" value="AAA_16"/>
</dbReference>
<dbReference type="GO" id="GO:0004016">
    <property type="term" value="F:adenylate cyclase activity"/>
    <property type="evidence" value="ECO:0007669"/>
    <property type="project" value="UniProtKB-ARBA"/>
</dbReference>
<keyword evidence="1" id="KW-0547">Nucleotide-binding</keyword>
<dbReference type="GO" id="GO:0005737">
    <property type="term" value="C:cytoplasm"/>
    <property type="evidence" value="ECO:0007669"/>
    <property type="project" value="TreeGrafter"/>
</dbReference>
<gene>
    <name evidence="4" type="ORF">GA0070563_102263</name>
</gene>
<dbReference type="PANTHER" id="PTHR16305:SF35">
    <property type="entry name" value="TRANSCRIPTIONAL ACTIVATOR DOMAIN"/>
    <property type="match status" value="1"/>
</dbReference>
<reference evidence="5" key="1">
    <citation type="submission" date="2016-06" db="EMBL/GenBank/DDBJ databases">
        <authorList>
            <person name="Varghese N."/>
            <person name="Submissions Spin"/>
        </authorList>
    </citation>
    <scope>NUCLEOTIDE SEQUENCE [LARGE SCALE GENOMIC DNA]</scope>
    <source>
        <strain evidence="5">DSM 43168</strain>
    </source>
</reference>
<dbReference type="SMART" id="SM00044">
    <property type="entry name" value="CYCc"/>
    <property type="match status" value="1"/>
</dbReference>
<dbReference type="PANTHER" id="PTHR16305">
    <property type="entry name" value="TESTICULAR SOLUBLE ADENYLYL CYCLASE"/>
    <property type="match status" value="1"/>
</dbReference>
<evidence type="ECO:0000313" key="4">
    <source>
        <dbReference type="EMBL" id="SCE82996.1"/>
    </source>
</evidence>
<accession>A0A1C4VG97</accession>
<keyword evidence="5" id="KW-1185">Reference proteome</keyword>
<dbReference type="AlphaFoldDB" id="A0A1C4VG97"/>
<dbReference type="PROSITE" id="PS50125">
    <property type="entry name" value="GUANYLATE_CYCLASE_2"/>
    <property type="match status" value="1"/>
</dbReference>
<evidence type="ECO:0000259" key="3">
    <source>
        <dbReference type="PROSITE" id="PS50125"/>
    </source>
</evidence>
<dbReference type="Pfam" id="PF00211">
    <property type="entry name" value="Guanylate_cyc"/>
    <property type="match status" value="1"/>
</dbReference>
<dbReference type="Pfam" id="PF13191">
    <property type="entry name" value="AAA_16"/>
    <property type="match status" value="1"/>
</dbReference>
<dbReference type="SUPFAM" id="SSF48452">
    <property type="entry name" value="TPR-like"/>
    <property type="match status" value="1"/>
</dbReference>
<dbReference type="CDD" id="cd07302">
    <property type="entry name" value="CHD"/>
    <property type="match status" value="1"/>
</dbReference>
<dbReference type="InterPro" id="IPR011990">
    <property type="entry name" value="TPR-like_helical_dom_sf"/>
</dbReference>
<feature type="domain" description="Guanylate cyclase" evidence="3">
    <location>
        <begin position="15"/>
        <end position="145"/>
    </location>
</feature>
<dbReference type="Gene3D" id="3.40.50.300">
    <property type="entry name" value="P-loop containing nucleotide triphosphate hydrolases"/>
    <property type="match status" value="1"/>
</dbReference>
<evidence type="ECO:0000256" key="2">
    <source>
        <dbReference type="ARBA" id="ARBA00022840"/>
    </source>
</evidence>
<sequence length="1003" mass="106637">MDAPDRRAEERRVVTVLFCDLVGSTELAGALDPELLRMVLLRYYDVMSGIVAAGGGVVEKFIGDAVMAVFGLTETREDDARLALVAALGMTEAAAQLDAELWRDHGVRLRVRIGVHTGEVVALPDPARRHAFVSGEVVNIAARLEQAAAAGQVLISSASRAAAEGVTVTDGRSLALKGVAAPVEAFRLVHVPPPDPRRTRRFDVPFVGREAELSLLDDAWRRVAEAGNVGLLTVLGEAGIGKTRLIVEWLRRRGSHAAAELAIGRCRPAGDGGTLTALGECIASLAAEADHLAAVALLRRGLLRDGTPAPSVDATCKAVMQVIATVAMTRPVALVLDDCQWAQPALVEMLERLATGLRGLPVLLLCVARPDLPETFATWSTTSLDTATVLVDSLPVEDSTRLVTHLAEVSAHDQASVTRMVDQAGGNPLYLEQLVATADQDTATADALPLSLHALVAARIDRLGEQERLALRIGSLVDPDGNGFGRDDVGVMGPPLDGDCRPVLAALVNHRLVEPAGDGGFRIPNGITRQVAYGGLTKRRRGELHERYAEHLIRRGGPDSLVGGHLARAHRYQSAVGITGDQARGLRRRAFHHLFRAGAGALHRMDLPWALALLEQAVELSEPGDPGRPECLERLGEVHLTQGTHDQAKQALTAAENEAGGSRPVAAAHARLNLAVLSRDATALDRVAASEFAVFTAHGDDRGLARVRLILAQSRMRQGRYEQALEVLDPALRHAVAAGTDREVANALGATGLALWRGPLPAGQATQRCRTLLAAHRDHGGVQATLGFPLTVLYASQARMQEAARALAETQEAMAGMSYAESHCFRPMLEALVAVCRNETGRARDLLREALVAATTVRADALVRQTRLELARVCLAQADPQSAGEQLSGLVVSEDDLGDLANLLGLAARVEAHRDPGGSRALELGRLAVGVARRTDSPIDQGRALLDLAQTHVRLDRPTAARLAASAAASRYAAKEHVVGQMQARRLVSALGVLDGTGGRWAR</sequence>
<dbReference type="SUPFAM" id="SSF55073">
    <property type="entry name" value="Nucleotide cyclase"/>
    <property type="match status" value="1"/>
</dbReference>
<dbReference type="GO" id="GO:0009190">
    <property type="term" value="P:cyclic nucleotide biosynthetic process"/>
    <property type="evidence" value="ECO:0007669"/>
    <property type="project" value="InterPro"/>
</dbReference>
<dbReference type="Proteomes" id="UP000183585">
    <property type="component" value="Unassembled WGS sequence"/>
</dbReference>
<dbReference type="RefSeq" id="WP_176734782.1">
    <property type="nucleotide sequence ID" value="NZ_FMCT01000002.1"/>
</dbReference>
<dbReference type="InterPro" id="IPR027417">
    <property type="entry name" value="P-loop_NTPase"/>
</dbReference>
<keyword evidence="2" id="KW-0067">ATP-binding</keyword>
<name>A0A1C4VG97_9ACTN</name>